<sequence length="342" mass="39339">MPPQDVPKEYLKVADYLLNSKHSGLQTREGIMNERRVRYFKGSEACSSLLEVNYVHKTRPKIASRVEAETVLQVLLDSGLIVKSSIKDNYLTMAPTNNFTEDDHYVWLYEGSKLKAVLSAVGLVGLVLFLVMFPLWPALMRDGVWYISISIIGLLGLLMFISVIRLIFYLSTYVILKPGIWIFPNLFEDVGFFESFVPLWGWDVAVCKKEKQSISKKKVEEKATQKQVEEIEELSEEEAMQIFRLLEPSLEDLNMTFEELLEHVDEEDIMGKVEANVSKVHLKHHVNTPSSLDHSQDIMEDDGDENYIDVDTDEEYENRSYGEVHKPTRSKPKIYTGLYDVD</sequence>
<evidence type="ECO:0000256" key="4">
    <source>
        <dbReference type="ARBA" id="ARBA00022448"/>
    </source>
</evidence>
<dbReference type="Pfam" id="PF03839">
    <property type="entry name" value="Sec62"/>
    <property type="match status" value="1"/>
</dbReference>
<dbReference type="Proteomes" id="UP001479436">
    <property type="component" value="Unassembled WGS sequence"/>
</dbReference>
<evidence type="ECO:0000256" key="6">
    <source>
        <dbReference type="ARBA" id="ARBA00022824"/>
    </source>
</evidence>
<proteinExistence type="inferred from homology"/>
<keyword evidence="10 11" id="KW-0472">Membrane</keyword>
<keyword evidence="4" id="KW-0813">Transport</keyword>
<reference evidence="12 13" key="1">
    <citation type="submission" date="2023-04" db="EMBL/GenBank/DDBJ databases">
        <title>Genome of Basidiobolus ranarum AG-B5.</title>
        <authorList>
            <person name="Stajich J.E."/>
            <person name="Carter-House D."/>
            <person name="Gryganskyi A."/>
        </authorList>
    </citation>
    <scope>NUCLEOTIDE SEQUENCE [LARGE SCALE GENOMIC DNA]</scope>
    <source>
        <strain evidence="12 13">AG-B5</strain>
    </source>
</reference>
<comment type="similarity">
    <text evidence="2">Belongs to the SEC62 family.</text>
</comment>
<evidence type="ECO:0000256" key="5">
    <source>
        <dbReference type="ARBA" id="ARBA00022692"/>
    </source>
</evidence>
<evidence type="ECO:0000256" key="11">
    <source>
        <dbReference type="SAM" id="Phobius"/>
    </source>
</evidence>
<evidence type="ECO:0000256" key="7">
    <source>
        <dbReference type="ARBA" id="ARBA00022927"/>
    </source>
</evidence>
<gene>
    <name evidence="12" type="primary">SEC62_2</name>
    <name evidence="12" type="ORF">K7432_006311</name>
</gene>
<evidence type="ECO:0000256" key="10">
    <source>
        <dbReference type="ARBA" id="ARBA00023136"/>
    </source>
</evidence>
<evidence type="ECO:0000256" key="2">
    <source>
        <dbReference type="ARBA" id="ARBA00010604"/>
    </source>
</evidence>
<keyword evidence="8 11" id="KW-1133">Transmembrane helix</keyword>
<evidence type="ECO:0000256" key="3">
    <source>
        <dbReference type="ARBA" id="ARBA00021257"/>
    </source>
</evidence>
<protein>
    <recommendedName>
        <fullName evidence="3">Translocation protein SEC62</fullName>
    </recommendedName>
</protein>
<keyword evidence="6" id="KW-0256">Endoplasmic reticulum</keyword>
<comment type="caution">
    <text evidence="12">The sequence shown here is derived from an EMBL/GenBank/DDBJ whole genome shotgun (WGS) entry which is preliminary data.</text>
</comment>
<keyword evidence="7" id="KW-0653">Protein transport</keyword>
<feature type="transmembrane region" description="Helical" evidence="11">
    <location>
        <begin position="116"/>
        <end position="139"/>
    </location>
</feature>
<dbReference type="InterPro" id="IPR004728">
    <property type="entry name" value="Sec62"/>
</dbReference>
<comment type="subcellular location">
    <subcellularLocation>
        <location evidence="1">Endoplasmic reticulum membrane</location>
        <topology evidence="1">Multi-pass membrane protein</topology>
    </subcellularLocation>
</comment>
<name>A0ABR2WV65_9FUNG</name>
<keyword evidence="5 11" id="KW-0812">Transmembrane</keyword>
<accession>A0ABR2WV65</accession>
<dbReference type="PANTHER" id="PTHR12443:SF9">
    <property type="entry name" value="TRANSLOCATION PROTEIN SEC62"/>
    <property type="match status" value="1"/>
</dbReference>
<evidence type="ECO:0000313" key="13">
    <source>
        <dbReference type="Proteomes" id="UP001479436"/>
    </source>
</evidence>
<feature type="transmembrane region" description="Helical" evidence="11">
    <location>
        <begin position="145"/>
        <end position="168"/>
    </location>
</feature>
<dbReference type="EMBL" id="JASJQH010000274">
    <property type="protein sequence ID" value="KAK9765397.1"/>
    <property type="molecule type" value="Genomic_DNA"/>
</dbReference>
<keyword evidence="13" id="KW-1185">Reference proteome</keyword>
<evidence type="ECO:0000256" key="8">
    <source>
        <dbReference type="ARBA" id="ARBA00022989"/>
    </source>
</evidence>
<evidence type="ECO:0000313" key="12">
    <source>
        <dbReference type="EMBL" id="KAK9765397.1"/>
    </source>
</evidence>
<evidence type="ECO:0000256" key="1">
    <source>
        <dbReference type="ARBA" id="ARBA00004477"/>
    </source>
</evidence>
<evidence type="ECO:0000256" key="9">
    <source>
        <dbReference type="ARBA" id="ARBA00023010"/>
    </source>
</evidence>
<organism evidence="12 13">
    <name type="scientific">Basidiobolus ranarum</name>
    <dbReference type="NCBI Taxonomy" id="34480"/>
    <lineage>
        <taxon>Eukaryota</taxon>
        <taxon>Fungi</taxon>
        <taxon>Fungi incertae sedis</taxon>
        <taxon>Zoopagomycota</taxon>
        <taxon>Entomophthoromycotina</taxon>
        <taxon>Basidiobolomycetes</taxon>
        <taxon>Basidiobolales</taxon>
        <taxon>Basidiobolaceae</taxon>
        <taxon>Basidiobolus</taxon>
    </lineage>
</organism>
<keyword evidence="9" id="KW-0811">Translocation</keyword>
<dbReference type="PANTHER" id="PTHR12443">
    <property type="entry name" value="TRANSLOCATION PROTEIN SEC62"/>
    <property type="match status" value="1"/>
</dbReference>